<organism evidence="5 6">
    <name type="scientific">Brevibacillus centrosporus</name>
    <dbReference type="NCBI Taxonomy" id="54910"/>
    <lineage>
        <taxon>Bacteria</taxon>
        <taxon>Bacillati</taxon>
        <taxon>Bacillota</taxon>
        <taxon>Bacilli</taxon>
        <taxon>Bacillales</taxon>
        <taxon>Paenibacillaceae</taxon>
        <taxon>Brevibacillus</taxon>
    </lineage>
</organism>
<keyword evidence="2 3" id="KW-0520">NAD</keyword>
<feature type="binding site" evidence="3">
    <location>
        <begin position="157"/>
        <end position="165"/>
    </location>
    <ligand>
        <name>NAD(+)</name>
        <dbReference type="ChEBI" id="CHEBI:57540"/>
    </ligand>
</feature>
<dbReference type="NCBIfam" id="TIGR03215">
    <property type="entry name" value="ac_ald_DH_ac"/>
    <property type="match status" value="1"/>
</dbReference>
<dbReference type="SUPFAM" id="SSF55347">
    <property type="entry name" value="Glyceraldehyde-3-phosphate dehydrogenase-like, C-terminal domain"/>
    <property type="match status" value="1"/>
</dbReference>
<dbReference type="STRING" id="1884381.SAMN05518846_109181"/>
<dbReference type="PIRSF" id="PIRSF015689">
    <property type="entry name" value="Actaldh_dh_actl"/>
    <property type="match status" value="1"/>
</dbReference>
<keyword evidence="3" id="KW-0560">Oxidoreductase</keyword>
<dbReference type="GO" id="GO:0008774">
    <property type="term" value="F:acetaldehyde dehydrogenase (acetylating) activity"/>
    <property type="evidence" value="ECO:0007669"/>
    <property type="project" value="UniProtKB-UniRule"/>
</dbReference>
<keyword evidence="6" id="KW-1185">Reference proteome</keyword>
<dbReference type="RefSeq" id="WP_092270239.1">
    <property type="nucleotide sequence ID" value="NZ_BJOE01000012.1"/>
</dbReference>
<evidence type="ECO:0000259" key="4">
    <source>
        <dbReference type="SMART" id="SM00859"/>
    </source>
</evidence>
<evidence type="ECO:0000313" key="5">
    <source>
        <dbReference type="EMBL" id="SFK17504.1"/>
    </source>
</evidence>
<evidence type="ECO:0000256" key="1">
    <source>
        <dbReference type="ARBA" id="ARBA00009244"/>
    </source>
</evidence>
<protein>
    <recommendedName>
        <fullName evidence="3">Acetaldehyde dehydrogenase</fullName>
        <ecNumber evidence="3">1.2.1.10</ecNumber>
    </recommendedName>
    <alternativeName>
        <fullName evidence="3">Acetaldehyde dehydrogenase [acetylating]</fullName>
    </alternativeName>
</protein>
<proteinExistence type="inferred from homology"/>
<dbReference type="CDD" id="cd23933">
    <property type="entry name" value="ALDH_C"/>
    <property type="match status" value="1"/>
</dbReference>
<feature type="active site" description="Acyl-thioester intermediate" evidence="3">
    <location>
        <position position="126"/>
    </location>
</feature>
<keyword evidence="3" id="KW-0058">Aromatic hydrocarbons catabolism</keyword>
<dbReference type="InterPro" id="IPR000534">
    <property type="entry name" value="Semialdehyde_DH_NAD-bd"/>
</dbReference>
<feature type="domain" description="Semialdehyde dehydrogenase NAD-binding" evidence="4">
    <location>
        <begin position="5"/>
        <end position="118"/>
    </location>
</feature>
<dbReference type="InterPro" id="IPR003361">
    <property type="entry name" value="Acetaldehyde_dehydrogenase"/>
</dbReference>
<evidence type="ECO:0000256" key="3">
    <source>
        <dbReference type="HAMAP-Rule" id="MF_01657"/>
    </source>
</evidence>
<dbReference type="NCBIfam" id="NF006157">
    <property type="entry name" value="PRK08300.1"/>
    <property type="match status" value="1"/>
</dbReference>
<dbReference type="SMART" id="SM00859">
    <property type="entry name" value="Semialdhyde_dh"/>
    <property type="match status" value="1"/>
</dbReference>
<dbReference type="SUPFAM" id="SSF51735">
    <property type="entry name" value="NAD(P)-binding Rossmann-fold domains"/>
    <property type="match status" value="1"/>
</dbReference>
<evidence type="ECO:0000256" key="2">
    <source>
        <dbReference type="ARBA" id="ARBA00023027"/>
    </source>
</evidence>
<dbReference type="AlphaFoldDB" id="A0A1I3XDD9"/>
<evidence type="ECO:0000313" key="6">
    <source>
        <dbReference type="Proteomes" id="UP000198915"/>
    </source>
</evidence>
<feature type="binding site" evidence="3">
    <location>
        <position position="269"/>
    </location>
    <ligand>
        <name>NAD(+)</name>
        <dbReference type="ChEBI" id="CHEBI:57540"/>
    </ligand>
</feature>
<comment type="similarity">
    <text evidence="1 3">Belongs to the acetaldehyde dehydrogenase family.</text>
</comment>
<dbReference type="InterPro" id="IPR036291">
    <property type="entry name" value="NAD(P)-bd_dom_sf"/>
</dbReference>
<dbReference type="GO" id="GO:0051287">
    <property type="term" value="F:NAD binding"/>
    <property type="evidence" value="ECO:0007669"/>
    <property type="project" value="UniProtKB-UniRule"/>
</dbReference>
<dbReference type="Proteomes" id="UP000198915">
    <property type="component" value="Unassembled WGS sequence"/>
</dbReference>
<feature type="binding site" evidence="3">
    <location>
        <begin position="11"/>
        <end position="14"/>
    </location>
    <ligand>
        <name>NAD(+)</name>
        <dbReference type="ChEBI" id="CHEBI:57540"/>
    </ligand>
</feature>
<sequence>MSKVKVAILGSGNIGTDLMYKLQRSDVLELTTMIGIDPDSDGLHRAREQGYVTIDSGLNGFLQQPEQADIVFDATSAKAHVRHAKALQEAGKLAIDLTPAAVGDLVVPTVNMQEHLDKGNLNLVTCGGQATIPIVNAIHRIAPVEYAEIVATISSKSAGPGTRANIDEFTETTARGIENIGGAKKGKAIILLNPAEPPILMRDTVYALVGEGQMDEEAIRQSVIDMVASIQSYVPGYRLRTEPIFDGNKITVFLEVEGAGDYLPNYSGNLDIMTAAAVKVAEEVARHRLNQMALGKEDWS</sequence>
<dbReference type="Pfam" id="PF09290">
    <property type="entry name" value="AcetDehyd-dimer"/>
    <property type="match status" value="1"/>
</dbReference>
<name>A0A1I3XDD9_9BACL</name>
<dbReference type="Gene3D" id="3.40.50.720">
    <property type="entry name" value="NAD(P)-binding Rossmann-like Domain"/>
    <property type="match status" value="1"/>
</dbReference>
<dbReference type="EMBL" id="FORT01000009">
    <property type="protein sequence ID" value="SFK17504.1"/>
    <property type="molecule type" value="Genomic_DNA"/>
</dbReference>
<dbReference type="HAMAP" id="MF_01657">
    <property type="entry name" value="Ac_ald_DH_ac"/>
    <property type="match status" value="1"/>
</dbReference>
<dbReference type="Pfam" id="PF01118">
    <property type="entry name" value="Semialdhyde_dh"/>
    <property type="match status" value="1"/>
</dbReference>
<dbReference type="EC" id="1.2.1.10" evidence="3"/>
<accession>A0A1I3XDD9</accession>
<reference evidence="6" key="1">
    <citation type="submission" date="2016-10" db="EMBL/GenBank/DDBJ databases">
        <authorList>
            <person name="Varghese N."/>
            <person name="Submissions S."/>
        </authorList>
    </citation>
    <scope>NUCLEOTIDE SEQUENCE [LARGE SCALE GENOMIC DNA]</scope>
    <source>
        <strain evidence="6">OK042</strain>
    </source>
</reference>
<gene>
    <name evidence="5" type="ORF">SAMN05518846_109181</name>
</gene>
<comment type="catalytic activity">
    <reaction evidence="3">
        <text>acetaldehyde + NAD(+) + CoA = acetyl-CoA + NADH + H(+)</text>
        <dbReference type="Rhea" id="RHEA:23288"/>
        <dbReference type="ChEBI" id="CHEBI:15343"/>
        <dbReference type="ChEBI" id="CHEBI:15378"/>
        <dbReference type="ChEBI" id="CHEBI:57287"/>
        <dbReference type="ChEBI" id="CHEBI:57288"/>
        <dbReference type="ChEBI" id="CHEBI:57540"/>
        <dbReference type="ChEBI" id="CHEBI:57945"/>
        <dbReference type="EC" id="1.2.1.10"/>
    </reaction>
</comment>
<dbReference type="InterPro" id="IPR015426">
    <property type="entry name" value="Acetylaldehyde_DH_C"/>
</dbReference>
<dbReference type="Gene3D" id="3.30.360.10">
    <property type="entry name" value="Dihydrodipicolinate Reductase, domain 2"/>
    <property type="match status" value="1"/>
</dbReference>